<keyword evidence="2" id="KW-0233">DNA recombination</keyword>
<dbReference type="InterPro" id="IPR025269">
    <property type="entry name" value="SAM-like_dom"/>
</dbReference>
<evidence type="ECO:0000313" key="6">
    <source>
        <dbReference type="Proteomes" id="UP000004713"/>
    </source>
</evidence>
<dbReference type="GO" id="GO:0003677">
    <property type="term" value="F:DNA binding"/>
    <property type="evidence" value="ECO:0007669"/>
    <property type="project" value="UniProtKB-KW"/>
</dbReference>
<dbReference type="eggNOG" id="COG0582">
    <property type="taxonomic scope" value="Bacteria"/>
</dbReference>
<dbReference type="PANTHER" id="PTHR30349:SF64">
    <property type="entry name" value="PROPHAGE INTEGRASE INTD-RELATED"/>
    <property type="match status" value="1"/>
</dbReference>
<evidence type="ECO:0000256" key="2">
    <source>
        <dbReference type="ARBA" id="ARBA00023172"/>
    </source>
</evidence>
<sequence>MATVKFYLDKRRQKKDGTYPIKLNVFHNKQIMIATQLSASEKEWNGNEYSVRAQNYKPRNIVARGIINKAETVIFTLEQQEKLKSTTDKALKKLIEDAISSKVENQKTFLYYLDEFVSKKTNQGTKSIYTTTRNKIEEYDSHCTFESMDKSWLENFEAWMAKTMKVNAYAIHLRNIRSVFNYAIDEEYTTLYPFRRFSIKKEETRKRSLTAEQLRLLRDYPCEEYQIRYRDMFMLMFYLIGVNAADLFNAKHSALVNGRFEYKRAKTGKLYSIKVEPEAQAIIEKYKGKDYLLNIMDEYGNYKDFLHRMGIGLKQIGETERKGLGGKKSRNPLFPDLSSYWARHTWATVAAELDVPKEVIAHALGHSWANSTTTDIYIRFDMKKVDEANRKVIDFVNNINV</sequence>
<dbReference type="InterPro" id="IPR011010">
    <property type="entry name" value="DNA_brk_join_enz"/>
</dbReference>
<dbReference type="Proteomes" id="UP000004713">
    <property type="component" value="Unassembled WGS sequence"/>
</dbReference>
<keyword evidence="1" id="KW-0238">DNA-binding</keyword>
<dbReference type="GO" id="GO:0006310">
    <property type="term" value="P:DNA recombination"/>
    <property type="evidence" value="ECO:0007669"/>
    <property type="project" value="UniProtKB-KW"/>
</dbReference>
<protein>
    <submittedName>
        <fullName evidence="5">Site-specific recombinase, phage integrase family</fullName>
    </submittedName>
</protein>
<dbReference type="Pfam" id="PF17293">
    <property type="entry name" value="Arm-DNA-bind_5"/>
    <property type="match status" value="1"/>
</dbReference>
<dbReference type="HOGENOM" id="CLU_033139_0_1_10"/>
<evidence type="ECO:0000259" key="3">
    <source>
        <dbReference type="Pfam" id="PF13102"/>
    </source>
</evidence>
<reference evidence="5 6" key="2">
    <citation type="submission" date="2007-11" db="EMBL/GenBank/DDBJ databases">
        <authorList>
            <person name="Fulton L."/>
            <person name="Clifton S."/>
            <person name="Fulton B."/>
            <person name="Xu J."/>
            <person name="Minx P."/>
            <person name="Pepin K.H."/>
            <person name="Johnson M."/>
            <person name="Thiruvilangam P."/>
            <person name="Bhonagiri V."/>
            <person name="Nash W.E."/>
            <person name="Mardis E.R."/>
            <person name="Wilson R.K."/>
        </authorList>
    </citation>
    <scope>NUCLEOTIDE SEQUENCE [LARGE SCALE GENOMIC DNA]</scope>
    <source>
        <strain evidence="5 6">ATCC 43183</strain>
    </source>
</reference>
<feature type="domain" description="Arm DNA-binding" evidence="4">
    <location>
        <begin position="6"/>
        <end position="83"/>
    </location>
</feature>
<dbReference type="GO" id="GO:0015074">
    <property type="term" value="P:DNA integration"/>
    <property type="evidence" value="ECO:0007669"/>
    <property type="project" value="InterPro"/>
</dbReference>
<evidence type="ECO:0000259" key="4">
    <source>
        <dbReference type="Pfam" id="PF17293"/>
    </source>
</evidence>
<dbReference type="SUPFAM" id="SSF56349">
    <property type="entry name" value="DNA breaking-rejoining enzymes"/>
    <property type="match status" value="1"/>
</dbReference>
<dbReference type="RefSeq" id="WP_005653215.1">
    <property type="nucleotide sequence ID" value="NZ_CP102262.1"/>
</dbReference>
<comment type="caution">
    <text evidence="5">The sequence shown here is derived from an EMBL/GenBank/DDBJ whole genome shotgun (WGS) entry which is preliminary data.</text>
</comment>
<feature type="domain" description="Phage integrase SAM-like" evidence="3">
    <location>
        <begin position="108"/>
        <end position="198"/>
    </location>
</feature>
<dbReference type="InterPro" id="IPR050090">
    <property type="entry name" value="Tyrosine_recombinase_XerCD"/>
</dbReference>
<proteinExistence type="predicted"/>
<dbReference type="EMBL" id="ABFZ02000016">
    <property type="protein sequence ID" value="EDS16455.1"/>
    <property type="molecule type" value="Genomic_DNA"/>
</dbReference>
<dbReference type="GeneID" id="31796372"/>
<dbReference type="Gene3D" id="1.10.443.10">
    <property type="entry name" value="Intergrase catalytic core"/>
    <property type="match status" value="1"/>
</dbReference>
<dbReference type="PANTHER" id="PTHR30349">
    <property type="entry name" value="PHAGE INTEGRASE-RELATED"/>
    <property type="match status" value="1"/>
</dbReference>
<dbReference type="InterPro" id="IPR013762">
    <property type="entry name" value="Integrase-like_cat_sf"/>
</dbReference>
<dbReference type="InterPro" id="IPR010998">
    <property type="entry name" value="Integrase_recombinase_N"/>
</dbReference>
<dbReference type="Pfam" id="PF13102">
    <property type="entry name" value="Phage_int_SAM_5"/>
    <property type="match status" value="1"/>
</dbReference>
<evidence type="ECO:0000313" key="5">
    <source>
        <dbReference type="EMBL" id="EDS16455.1"/>
    </source>
</evidence>
<dbReference type="InterPro" id="IPR035386">
    <property type="entry name" value="Arm-DNA-bind_5"/>
</dbReference>
<reference evidence="5 6" key="1">
    <citation type="submission" date="2007-11" db="EMBL/GenBank/DDBJ databases">
        <title>Draft genome sequence of Bacteroides stercoris(ATCC 43183).</title>
        <authorList>
            <person name="Sudarsanam P."/>
            <person name="Ley R."/>
            <person name="Guruge J."/>
            <person name="Turnbaugh P.J."/>
            <person name="Mahowald M."/>
            <person name="Liep D."/>
            <person name="Gordon J."/>
        </authorList>
    </citation>
    <scope>NUCLEOTIDE SEQUENCE [LARGE SCALE GENOMIC DNA]</scope>
    <source>
        <strain evidence="5 6">ATCC 43183</strain>
    </source>
</reference>
<organism evidence="5 6">
    <name type="scientific">Bacteroides stercoris ATCC 43183</name>
    <dbReference type="NCBI Taxonomy" id="449673"/>
    <lineage>
        <taxon>Bacteria</taxon>
        <taxon>Pseudomonadati</taxon>
        <taxon>Bacteroidota</taxon>
        <taxon>Bacteroidia</taxon>
        <taxon>Bacteroidales</taxon>
        <taxon>Bacteroidaceae</taxon>
        <taxon>Bacteroides</taxon>
    </lineage>
</organism>
<dbReference type="AlphaFoldDB" id="B0NM83"/>
<gene>
    <name evidence="5" type="ORF">BACSTE_00585</name>
</gene>
<accession>B0NM83</accession>
<evidence type="ECO:0000256" key="1">
    <source>
        <dbReference type="ARBA" id="ARBA00023125"/>
    </source>
</evidence>
<dbReference type="Gene3D" id="1.10.150.130">
    <property type="match status" value="1"/>
</dbReference>
<name>B0NM83_BACSE</name>